<dbReference type="GO" id="GO:0005634">
    <property type="term" value="C:nucleus"/>
    <property type="evidence" value="ECO:0007669"/>
    <property type="project" value="UniProtKB-SubCell"/>
</dbReference>
<dbReference type="GeneTree" id="ENSGT00940000163524"/>
<evidence type="ECO:0000256" key="2">
    <source>
        <dbReference type="ARBA" id="ARBA00022664"/>
    </source>
</evidence>
<evidence type="ECO:0000256" key="7">
    <source>
        <dbReference type="PROSITE-ProRule" id="PRU00176"/>
    </source>
</evidence>
<dbReference type="InterPro" id="IPR050441">
    <property type="entry name" value="RBM"/>
</dbReference>
<dbReference type="InterPro" id="IPR035979">
    <property type="entry name" value="RBD_domain_sf"/>
</dbReference>
<dbReference type="Ensembl" id="ENSPTRT00000089515.1">
    <property type="protein sequence ID" value="ENSPTRP00000079318.1"/>
    <property type="gene ID" value="ENSPTRG00000051395.1"/>
</dbReference>
<keyword evidence="3 7" id="KW-0694">RNA-binding</keyword>
<dbReference type="Gene3D" id="3.30.70.330">
    <property type="match status" value="1"/>
</dbReference>
<dbReference type="AlphaFoldDB" id="A0A2I3SS01"/>
<keyword evidence="4" id="KW-0508">mRNA splicing</keyword>
<evidence type="ECO:0000313" key="10">
    <source>
        <dbReference type="Ensembl" id="ENSPTRP00000079318.1"/>
    </source>
</evidence>
<evidence type="ECO:0000256" key="8">
    <source>
        <dbReference type="SAM" id="MobiDB-lite"/>
    </source>
</evidence>
<dbReference type="Bgee" id="ENSPTRG00000051395">
    <property type="expression patterns" value="Expressed in testis"/>
</dbReference>
<dbReference type="GO" id="GO:0006397">
    <property type="term" value="P:mRNA processing"/>
    <property type="evidence" value="ECO:0007669"/>
    <property type="project" value="UniProtKB-KW"/>
</dbReference>
<dbReference type="InterPro" id="IPR012604">
    <property type="entry name" value="RBM1CTR"/>
</dbReference>
<evidence type="ECO:0000256" key="3">
    <source>
        <dbReference type="ARBA" id="ARBA00022884"/>
    </source>
</evidence>
<reference evidence="10 11" key="2">
    <citation type="journal article" date="2005" name="Nature">
        <title>Initial sequence of the chimpanzee genome and comparison with the human genome.</title>
        <authorList>
            <consortium name="Chimpanzee sequencing and analysis consortium"/>
        </authorList>
    </citation>
    <scope>NUCLEOTIDE SEQUENCE [LARGE SCALE GENOMIC DNA]</scope>
</reference>
<comment type="subcellular location">
    <subcellularLocation>
        <location evidence="1">Nucleus</location>
    </subcellularLocation>
</comment>
<evidence type="ECO:0000256" key="1">
    <source>
        <dbReference type="ARBA" id="ARBA00004123"/>
    </source>
</evidence>
<reference evidence="11" key="1">
    <citation type="submission" date="2004-07" db="EMBL/GenBank/DDBJ databases">
        <title>The DNA sequence of the chimpanzee Y chromosome.</title>
        <authorList>
            <person name="Hughes J.F."/>
            <person name="Pyntikova T."/>
            <person name="Skaletsky H."/>
            <person name="Minx P.J."/>
            <person name="Rozen S."/>
            <person name="Wilson R.K."/>
            <person name="Page D.C."/>
        </authorList>
    </citation>
    <scope>NUCLEOTIDE SEQUENCE [LARGE SCALE GENOMIC DNA]</scope>
</reference>
<name>A0A2I3SS01_PANTR</name>
<reference evidence="10" key="3">
    <citation type="submission" date="2025-08" db="UniProtKB">
        <authorList>
            <consortium name="Ensembl"/>
        </authorList>
    </citation>
    <scope>IDENTIFICATION</scope>
</reference>
<evidence type="ECO:0000256" key="5">
    <source>
        <dbReference type="ARBA" id="ARBA00023242"/>
    </source>
</evidence>
<protein>
    <recommendedName>
        <fullName evidence="9">RRM domain-containing protein</fullName>
    </recommendedName>
</protein>
<keyword evidence="11" id="KW-1185">Reference proteome</keyword>
<evidence type="ECO:0000259" key="9">
    <source>
        <dbReference type="PROSITE" id="PS50102"/>
    </source>
</evidence>
<dbReference type="FunFam" id="3.30.70.330:FF:000470">
    <property type="entry name" value="RNA-binding motif protein, Y chromosome, family 1 member F/J"/>
    <property type="match status" value="1"/>
</dbReference>
<comment type="subunit">
    <text evidence="6">Interacts with splicing factor proteins SFRS3/SRP20, TRA2B/SFRS10, KHDRBS1/SAM68 and KHDRBS3.</text>
</comment>
<keyword evidence="5" id="KW-0539">Nucleus</keyword>
<feature type="domain" description="RRM" evidence="9">
    <location>
        <begin position="8"/>
        <end position="85"/>
    </location>
</feature>
<dbReference type="PROSITE" id="PS50102">
    <property type="entry name" value="RRM"/>
    <property type="match status" value="1"/>
</dbReference>
<dbReference type="Pfam" id="PF08081">
    <property type="entry name" value="RBM1CTR"/>
    <property type="match status" value="1"/>
</dbReference>
<organism evidence="10 11">
    <name type="scientific">Pan troglodytes</name>
    <name type="common">Chimpanzee</name>
    <dbReference type="NCBI Taxonomy" id="9598"/>
    <lineage>
        <taxon>Eukaryota</taxon>
        <taxon>Metazoa</taxon>
        <taxon>Chordata</taxon>
        <taxon>Craniata</taxon>
        <taxon>Vertebrata</taxon>
        <taxon>Euteleostomi</taxon>
        <taxon>Mammalia</taxon>
        <taxon>Eutheria</taxon>
        <taxon>Euarchontoglires</taxon>
        <taxon>Primates</taxon>
        <taxon>Haplorrhini</taxon>
        <taxon>Catarrhini</taxon>
        <taxon>Hominidae</taxon>
        <taxon>Pan</taxon>
    </lineage>
</organism>
<dbReference type="GO" id="GO:0008380">
    <property type="term" value="P:RNA splicing"/>
    <property type="evidence" value="ECO:0007669"/>
    <property type="project" value="UniProtKB-KW"/>
</dbReference>
<reference evidence="10" key="4">
    <citation type="submission" date="2025-09" db="UniProtKB">
        <authorList>
            <consortium name="Ensembl"/>
        </authorList>
    </citation>
    <scope>IDENTIFICATION</scope>
</reference>
<feature type="compositionally biased region" description="Basic and acidic residues" evidence="8">
    <location>
        <begin position="63"/>
        <end position="84"/>
    </location>
</feature>
<dbReference type="Proteomes" id="UP000002277">
    <property type="component" value="Chromosome Y"/>
</dbReference>
<dbReference type="SUPFAM" id="SSF54928">
    <property type="entry name" value="RNA-binding domain, RBD"/>
    <property type="match status" value="1"/>
</dbReference>
<dbReference type="CDD" id="cd12382">
    <property type="entry name" value="RRM_RBMX_like"/>
    <property type="match status" value="1"/>
</dbReference>
<feature type="compositionally biased region" description="Basic and acidic residues" evidence="8">
    <location>
        <begin position="242"/>
        <end position="253"/>
    </location>
</feature>
<dbReference type="PANTHER" id="PTHR48034">
    <property type="entry name" value="TRANSFORMER-2 SEX-DETERMINING PROTEIN-RELATED"/>
    <property type="match status" value="1"/>
</dbReference>
<feature type="compositionally biased region" description="Low complexity" evidence="8">
    <location>
        <begin position="166"/>
        <end position="176"/>
    </location>
</feature>
<dbReference type="GO" id="GO:0003723">
    <property type="term" value="F:RNA binding"/>
    <property type="evidence" value="ECO:0007669"/>
    <property type="project" value="UniProtKB-UniRule"/>
</dbReference>
<feature type="region of interest" description="Disordered" evidence="8">
    <location>
        <begin position="61"/>
        <end position="323"/>
    </location>
</feature>
<feature type="compositionally biased region" description="Low complexity" evidence="8">
    <location>
        <begin position="149"/>
        <end position="159"/>
    </location>
</feature>
<dbReference type="InterPro" id="IPR000504">
    <property type="entry name" value="RRM_dom"/>
</dbReference>
<sequence>MVEADHPGKLFIGGLNRETNEKMLKAVFGKHGPISEVLLIKDRTSKSRGFAFITFENPADAKNAAKDMNGKSLDGKAIKVEQAKKPSFQSDGRRRPPASSRNRSPSGSLRSARGSSGGTRGWLPSHEGHLDDGGYTPDLNMSYSRGLTPVKRGPSSRSGGPPPKKSAPSAVARSSSWMGSQGPMSQRRENYGVPPRRGTISSWRNDRMSPRYDGYATNDGNHPSCQETRDYAPPSRGYAYRDNGHSNRDEHSSRGYRNHRSSRETRDYPPPSRGHAYRDYGHSRRHESYSRGYRNHPSSRETRDYAPPSRDYGHSRQDEHSSRGYRYYHSEHLSGSSYRDAFQGYGTSHDAPPARGPRMSYGGSTCHAYSNTRDRYGRSWESYSRSCGDFHYCDHEHVCRKDQRNPPSLGRVLPDPREAYGSSLYVASIVDGGESRSEKGDSSRY</sequence>
<evidence type="ECO:0000313" key="11">
    <source>
        <dbReference type="Proteomes" id="UP000002277"/>
    </source>
</evidence>
<gene>
    <name evidence="10" type="primary">LOC736268</name>
</gene>
<keyword evidence="2" id="KW-0507">mRNA processing</keyword>
<dbReference type="SMART" id="SM00360">
    <property type="entry name" value="RRM"/>
    <property type="match status" value="1"/>
</dbReference>
<feature type="compositionally biased region" description="Basic and acidic residues" evidence="8">
    <location>
        <begin position="311"/>
        <end position="323"/>
    </location>
</feature>
<dbReference type="EMBL" id="AC149097">
    <property type="status" value="NOT_ANNOTATED_CDS"/>
    <property type="molecule type" value="Genomic_DNA"/>
</dbReference>
<feature type="compositionally biased region" description="Basic and acidic residues" evidence="8">
    <location>
        <begin position="276"/>
        <end position="289"/>
    </location>
</feature>
<evidence type="ECO:0000256" key="4">
    <source>
        <dbReference type="ARBA" id="ARBA00023187"/>
    </source>
</evidence>
<dbReference type="InterPro" id="IPR012677">
    <property type="entry name" value="Nucleotide-bd_a/b_plait_sf"/>
</dbReference>
<proteinExistence type="predicted"/>
<evidence type="ECO:0000256" key="6">
    <source>
        <dbReference type="ARBA" id="ARBA00038821"/>
    </source>
</evidence>
<dbReference type="Pfam" id="PF00076">
    <property type="entry name" value="RRM_1"/>
    <property type="match status" value="1"/>
</dbReference>
<feature type="compositionally biased region" description="Low complexity" evidence="8">
    <location>
        <begin position="97"/>
        <end position="114"/>
    </location>
</feature>
<accession>A0A2I3SS01</accession>